<sequence>MMETLFYPEGHRLNAPENLAAISSPAALSEAQRAGRILESRALMCDGAHNLLVDLNGMRGLIPREEGALGIREGTVRDIAILSRVNRPVSFIVQDFIREEDGRITALLSRRAAQELCQREYIDKLCPGDVVPARVTHLEPFGVFADIGCGIPALLPIDSISVSRIGHPRERFLPGMDIRAVVKGRDRGRINLSHKELLGTWAENARRFQAGETVGGIIRSIESYGVFVELAPNLAGLAESKENIFPGQQASVFIKSVLPQRMKVKLIIIETFDSEPRRPRPPEYFFTGEHMEEFLYSPPESEKIIRTVF</sequence>
<dbReference type="SUPFAM" id="SSF50249">
    <property type="entry name" value="Nucleic acid-binding proteins"/>
    <property type="match status" value="1"/>
</dbReference>
<evidence type="ECO:0000313" key="8">
    <source>
        <dbReference type="Proteomes" id="UP000596035"/>
    </source>
</evidence>
<dbReference type="GO" id="GO:0006412">
    <property type="term" value="P:translation"/>
    <property type="evidence" value="ECO:0007669"/>
    <property type="project" value="TreeGrafter"/>
</dbReference>
<dbReference type="RefSeq" id="WP_066534913.1">
    <property type="nucleotide sequence ID" value="NZ_CAJTCQ010000004.1"/>
</dbReference>
<dbReference type="Proteomes" id="UP000196710">
    <property type="component" value="Chromosome"/>
</dbReference>
<dbReference type="GO" id="GO:0003735">
    <property type="term" value="F:structural constituent of ribosome"/>
    <property type="evidence" value="ECO:0007669"/>
    <property type="project" value="TreeGrafter"/>
</dbReference>
<reference evidence="6 8" key="3">
    <citation type="submission" date="2020-11" db="EMBL/GenBank/DDBJ databases">
        <title>Closed and high quality bacterial genomes of the OMM12 community.</title>
        <authorList>
            <person name="Marbouty M."/>
            <person name="Lamy-Besnier Q."/>
            <person name="Debarbieux L."/>
            <person name="Koszul R."/>
        </authorList>
    </citation>
    <scope>NUCLEOTIDE SEQUENCE [LARGE SCALE GENOMIC DNA]</scope>
    <source>
        <strain evidence="6 8">KB18</strain>
    </source>
</reference>
<dbReference type="InterPro" id="IPR012340">
    <property type="entry name" value="NA-bd_OB-fold"/>
</dbReference>
<keyword evidence="2 6" id="KW-0689">Ribosomal protein</keyword>
<protein>
    <submittedName>
        <fullName evidence="6">30S ribosomal protein S1</fullName>
    </submittedName>
    <submittedName>
        <fullName evidence="5">RNA-binding protein</fullName>
    </submittedName>
</protein>
<keyword evidence="3" id="KW-0687">Ribonucleoprotein</keyword>
<accession>A0A1Z2XNT5</accession>
<evidence type="ECO:0000256" key="1">
    <source>
        <dbReference type="ARBA" id="ARBA00006767"/>
    </source>
</evidence>
<evidence type="ECO:0000313" key="6">
    <source>
        <dbReference type="EMBL" id="QQR29351.1"/>
    </source>
</evidence>
<evidence type="ECO:0000256" key="3">
    <source>
        <dbReference type="ARBA" id="ARBA00023274"/>
    </source>
</evidence>
<dbReference type="Gene3D" id="2.40.50.140">
    <property type="entry name" value="Nucleic acid-binding proteins"/>
    <property type="match status" value="2"/>
</dbReference>
<dbReference type="CDD" id="cd00164">
    <property type="entry name" value="S1_like"/>
    <property type="match status" value="1"/>
</dbReference>
<dbReference type="InterPro" id="IPR003029">
    <property type="entry name" value="S1_domain"/>
</dbReference>
<dbReference type="PANTHER" id="PTHR10724">
    <property type="entry name" value="30S RIBOSOMAL PROTEIN S1"/>
    <property type="match status" value="1"/>
</dbReference>
<keyword evidence="7" id="KW-1185">Reference proteome</keyword>
<dbReference type="InterPro" id="IPR050437">
    <property type="entry name" value="Ribos_protein_bS1-like"/>
</dbReference>
<dbReference type="SMART" id="SM00316">
    <property type="entry name" value="S1"/>
    <property type="match status" value="2"/>
</dbReference>
<feature type="domain" description="S1 motif" evidence="4">
    <location>
        <begin position="128"/>
        <end position="195"/>
    </location>
</feature>
<evidence type="ECO:0000313" key="5">
    <source>
        <dbReference type="EMBL" id="ASB40061.1"/>
    </source>
</evidence>
<feature type="domain" description="S1 motif" evidence="4">
    <location>
        <begin position="211"/>
        <end position="242"/>
    </location>
</feature>
<dbReference type="PANTHER" id="PTHR10724:SF7">
    <property type="entry name" value="SMALL RIBOSOMAL SUBUNIT PROTEIN BS1C"/>
    <property type="match status" value="1"/>
</dbReference>
<dbReference type="Pfam" id="PF00575">
    <property type="entry name" value="S1"/>
    <property type="match status" value="1"/>
</dbReference>
<dbReference type="EMBL" id="CP021422">
    <property type="protein sequence ID" value="ASB40061.1"/>
    <property type="molecule type" value="Genomic_DNA"/>
</dbReference>
<gene>
    <name evidence="5" type="ORF">ADH66_04940</name>
    <name evidence="6" type="ORF">I5Q82_15015</name>
</gene>
<name>A0A1Z2XNT5_9FIRM</name>
<dbReference type="GO" id="GO:0003729">
    <property type="term" value="F:mRNA binding"/>
    <property type="evidence" value="ECO:0007669"/>
    <property type="project" value="TreeGrafter"/>
</dbReference>
<proteinExistence type="inferred from homology"/>
<reference evidence="7" key="2">
    <citation type="submission" date="2017-05" db="EMBL/GenBank/DDBJ databases">
        <title>Improved OligoMM genomes.</title>
        <authorList>
            <person name="Garzetti D."/>
        </authorList>
    </citation>
    <scope>NUCLEOTIDE SEQUENCE [LARGE SCALE GENOMIC DNA]</scope>
    <source>
        <strain evidence="7">KB18</strain>
    </source>
</reference>
<evidence type="ECO:0000313" key="7">
    <source>
        <dbReference type="Proteomes" id="UP000196710"/>
    </source>
</evidence>
<dbReference type="KEGG" id="amur:ADH66_04940"/>
<dbReference type="GO" id="GO:1990904">
    <property type="term" value="C:ribonucleoprotein complex"/>
    <property type="evidence" value="ECO:0007669"/>
    <property type="project" value="UniProtKB-KW"/>
</dbReference>
<evidence type="ECO:0000259" key="4">
    <source>
        <dbReference type="PROSITE" id="PS50126"/>
    </source>
</evidence>
<comment type="similarity">
    <text evidence="1">Belongs to the bacterial ribosomal protein bS1 family.</text>
</comment>
<dbReference type="Proteomes" id="UP000596035">
    <property type="component" value="Chromosome"/>
</dbReference>
<dbReference type="EMBL" id="CP065321">
    <property type="protein sequence ID" value="QQR29351.1"/>
    <property type="molecule type" value="Genomic_DNA"/>
</dbReference>
<dbReference type="PROSITE" id="PS50126">
    <property type="entry name" value="S1"/>
    <property type="match status" value="2"/>
</dbReference>
<dbReference type="GO" id="GO:0005840">
    <property type="term" value="C:ribosome"/>
    <property type="evidence" value="ECO:0007669"/>
    <property type="project" value="UniProtKB-KW"/>
</dbReference>
<evidence type="ECO:0000256" key="2">
    <source>
        <dbReference type="ARBA" id="ARBA00022980"/>
    </source>
</evidence>
<organism evidence="6 8">
    <name type="scientific">Acutalibacter muris</name>
    <dbReference type="NCBI Taxonomy" id="1796620"/>
    <lineage>
        <taxon>Bacteria</taxon>
        <taxon>Bacillati</taxon>
        <taxon>Bacillota</taxon>
        <taxon>Clostridia</taxon>
        <taxon>Eubacteriales</taxon>
        <taxon>Acutalibacteraceae</taxon>
        <taxon>Acutalibacter</taxon>
    </lineage>
</organism>
<reference evidence="5" key="1">
    <citation type="journal article" date="2017" name="Genome Announc.">
        <title>High-Quality Whole-Genome Sequences of the Oligo-Mouse-Microbiota Bacterial Community.</title>
        <authorList>
            <person name="Garzetti D."/>
            <person name="Brugiroux S."/>
            <person name="Bunk B."/>
            <person name="Pukall R."/>
            <person name="McCoy K.D."/>
            <person name="Macpherson A.J."/>
            <person name="Stecher B."/>
        </authorList>
    </citation>
    <scope>NUCLEOTIDE SEQUENCE</scope>
    <source>
        <strain evidence="5">KB18</strain>
    </source>
</reference>
<dbReference type="AlphaFoldDB" id="A0A1Z2XNT5"/>